<sequence>MRGQWLQWLRPDPGRLTEPVLSPAELAVARTELGAGPVEWALQSADAIAEEVLRKVPEHGGGPAAATTLRRVTQSAVLTGLHLMASDIGRPLPTLTEDALEGCREFARRGIPLELVLRGVRLGHAQLARGLAAAVEEHVPADQRLAELRQIDDLMFTYVDAHSSVMAEEYIAERDRWRGSDEAARRAVIDELLAARPVDREAAALRLRYDLSGTHVAAVLWGDDTATAAPAAQRLHHAASTMARALGAARTLVIPAHDNHVWAWFAVSGKTGEDHVRHLRSSLPEPAGVRAALGPPAPGPHGMRRSHLGALQAQRMASHASGSWLCDYQDIRLAALVTADPEHARWFVQEVLGPLASEGARLRELRETLRVYLAEERSPRAAAERLHVARNTVTYRVKRAEELLPVTTTAISSLEVRVALEIAAASPLGPSVRS</sequence>
<evidence type="ECO:0000313" key="6">
    <source>
        <dbReference type="Proteomes" id="UP000318103"/>
    </source>
</evidence>
<keyword evidence="6" id="KW-1185">Reference proteome</keyword>
<dbReference type="PANTHER" id="PTHR33744:SF1">
    <property type="entry name" value="DNA-BINDING TRANSCRIPTIONAL ACTIVATOR ADER"/>
    <property type="match status" value="1"/>
</dbReference>
<dbReference type="PANTHER" id="PTHR33744">
    <property type="entry name" value="CARBOHYDRATE DIACID REGULATOR"/>
    <property type="match status" value="1"/>
</dbReference>
<reference evidence="5 6" key="1">
    <citation type="submission" date="2019-06" db="EMBL/GenBank/DDBJ databases">
        <title>Sequencing the genomes of 1000 actinobacteria strains.</title>
        <authorList>
            <person name="Klenk H.-P."/>
        </authorList>
    </citation>
    <scope>NUCLEOTIDE SEQUENCE [LARGE SCALE GENOMIC DNA]</scope>
    <source>
        <strain evidence="5 6">DSM 41929</strain>
    </source>
</reference>
<comment type="similarity">
    <text evidence="1">Belongs to the CdaR family.</text>
</comment>
<gene>
    <name evidence="5" type="ORF">FB563_5914</name>
</gene>
<dbReference type="InterPro" id="IPR041522">
    <property type="entry name" value="CdaR_GGDEF"/>
</dbReference>
<dbReference type="AlphaFoldDB" id="A0A542UNX4"/>
<dbReference type="InterPro" id="IPR025736">
    <property type="entry name" value="PucR_C-HTH_dom"/>
</dbReference>
<dbReference type="InterPro" id="IPR025751">
    <property type="entry name" value="RsbRD_N_dom"/>
</dbReference>
<dbReference type="Proteomes" id="UP000318103">
    <property type="component" value="Unassembled WGS sequence"/>
</dbReference>
<proteinExistence type="inferred from homology"/>
<evidence type="ECO:0000256" key="1">
    <source>
        <dbReference type="ARBA" id="ARBA00006754"/>
    </source>
</evidence>
<organism evidence="5 6">
    <name type="scientific">Streptomyces puniciscabiei</name>
    <dbReference type="NCBI Taxonomy" id="164348"/>
    <lineage>
        <taxon>Bacteria</taxon>
        <taxon>Bacillati</taxon>
        <taxon>Actinomycetota</taxon>
        <taxon>Actinomycetes</taxon>
        <taxon>Kitasatosporales</taxon>
        <taxon>Streptomycetaceae</taxon>
        <taxon>Streptomyces</taxon>
    </lineage>
</organism>
<dbReference type="Gene3D" id="1.10.10.2840">
    <property type="entry name" value="PucR C-terminal helix-turn-helix domain"/>
    <property type="match status" value="1"/>
</dbReference>
<dbReference type="Pfam" id="PF14361">
    <property type="entry name" value="RsbRD_N"/>
    <property type="match status" value="1"/>
</dbReference>
<dbReference type="GO" id="GO:0003677">
    <property type="term" value="F:DNA binding"/>
    <property type="evidence" value="ECO:0007669"/>
    <property type="project" value="UniProtKB-KW"/>
</dbReference>
<dbReference type="Pfam" id="PF17853">
    <property type="entry name" value="GGDEF_2"/>
    <property type="match status" value="1"/>
</dbReference>
<dbReference type="Pfam" id="PF13556">
    <property type="entry name" value="HTH_30"/>
    <property type="match status" value="1"/>
</dbReference>
<feature type="domain" description="PucR C-terminal helix-turn-helix" evidence="2">
    <location>
        <begin position="365"/>
        <end position="421"/>
    </location>
</feature>
<evidence type="ECO:0000259" key="2">
    <source>
        <dbReference type="Pfam" id="PF13556"/>
    </source>
</evidence>
<dbReference type="EMBL" id="VFNX01000001">
    <property type="protein sequence ID" value="TQL00794.1"/>
    <property type="molecule type" value="Genomic_DNA"/>
</dbReference>
<evidence type="ECO:0000259" key="4">
    <source>
        <dbReference type="Pfam" id="PF17853"/>
    </source>
</evidence>
<dbReference type="InterPro" id="IPR042070">
    <property type="entry name" value="PucR_C-HTH_sf"/>
</dbReference>
<dbReference type="OrthoDB" id="3663486at2"/>
<accession>A0A542UNX4</accession>
<dbReference type="InterPro" id="IPR051448">
    <property type="entry name" value="CdaR-like_regulators"/>
</dbReference>
<evidence type="ECO:0000259" key="3">
    <source>
        <dbReference type="Pfam" id="PF14361"/>
    </source>
</evidence>
<name>A0A542UNX4_9ACTN</name>
<protein>
    <submittedName>
        <fullName evidence="5">DNA-binding PucR family transcriptional regulator</fullName>
    </submittedName>
</protein>
<feature type="domain" description="RsbT co-antagonist protein RsbRD N-terminal" evidence="3">
    <location>
        <begin position="45"/>
        <end position="185"/>
    </location>
</feature>
<dbReference type="STRING" id="164348.BFF78_09475"/>
<dbReference type="RefSeq" id="WP_142218991.1">
    <property type="nucleotide sequence ID" value="NZ_JBPJFI010000001.1"/>
</dbReference>
<evidence type="ECO:0000313" key="5">
    <source>
        <dbReference type="EMBL" id="TQL00794.1"/>
    </source>
</evidence>
<feature type="domain" description="CdaR GGDEF-like" evidence="4">
    <location>
        <begin position="199"/>
        <end position="316"/>
    </location>
</feature>
<comment type="caution">
    <text evidence="5">The sequence shown here is derived from an EMBL/GenBank/DDBJ whole genome shotgun (WGS) entry which is preliminary data.</text>
</comment>
<keyword evidence="5" id="KW-0238">DNA-binding</keyword>